<feature type="binding site" evidence="10">
    <location>
        <begin position="89"/>
        <end position="99"/>
    </location>
    <ligand>
        <name>ATP</name>
        <dbReference type="ChEBI" id="CHEBI:30616"/>
    </ligand>
</feature>
<feature type="domain" description="GHMP kinase C-terminal" evidence="12">
    <location>
        <begin position="199"/>
        <end position="252"/>
    </location>
</feature>
<dbReference type="UniPathway" id="UPA00056">
    <property type="reaction ID" value="UER00094"/>
</dbReference>
<dbReference type="GO" id="GO:0005524">
    <property type="term" value="F:ATP binding"/>
    <property type="evidence" value="ECO:0007669"/>
    <property type="project" value="UniProtKB-UniRule"/>
</dbReference>
<dbReference type="InterPro" id="IPR014721">
    <property type="entry name" value="Ribsml_uS5_D2-typ_fold_subgr"/>
</dbReference>
<accession>A0A0G3GC92</accession>
<evidence type="ECO:0000256" key="7">
    <source>
        <dbReference type="ARBA" id="ARBA00022840"/>
    </source>
</evidence>
<keyword evidence="7 10" id="KW-0067">ATP-binding</keyword>
<comment type="pathway">
    <text evidence="10">Isoprenoid biosynthesis; isopentenyl diphosphate biosynthesis via DXP pathway; isopentenyl diphosphate from 1-deoxy-D-xylulose 5-phosphate: step 3/6.</text>
</comment>
<dbReference type="Gene3D" id="3.30.230.10">
    <property type="match status" value="1"/>
</dbReference>
<evidence type="ECO:0000256" key="8">
    <source>
        <dbReference type="ARBA" id="ARBA00023229"/>
    </source>
</evidence>
<keyword evidence="4 10" id="KW-0808">Transferase</keyword>
<dbReference type="InterPro" id="IPR004424">
    <property type="entry name" value="IspE"/>
</dbReference>
<dbReference type="OrthoDB" id="9809438at2"/>
<dbReference type="RefSeq" id="WP_047251976.1">
    <property type="nucleotide sequence ID" value="NZ_CP011367.1"/>
</dbReference>
<evidence type="ECO:0000256" key="10">
    <source>
        <dbReference type="HAMAP-Rule" id="MF_00061"/>
    </source>
</evidence>
<dbReference type="Proteomes" id="UP000064201">
    <property type="component" value="Chromosome"/>
</dbReference>
<reference evidence="13 14" key="1">
    <citation type="submission" date="2015-04" db="EMBL/GenBank/DDBJ databases">
        <title>Complete Sequence for the Genome of the Thioalkalivibrio versutus D301.</title>
        <authorList>
            <person name="Mu T."/>
            <person name="Zhou J."/>
            <person name="Xu X."/>
        </authorList>
    </citation>
    <scope>NUCLEOTIDE SEQUENCE [LARGE SCALE GENOMIC DNA]</scope>
    <source>
        <strain evidence="13 14">D301</strain>
    </source>
</reference>
<dbReference type="Pfam" id="PF08544">
    <property type="entry name" value="GHMP_kinases_C"/>
    <property type="match status" value="1"/>
</dbReference>
<dbReference type="PIRSF" id="PIRSF010376">
    <property type="entry name" value="IspE"/>
    <property type="match status" value="1"/>
</dbReference>
<dbReference type="Gene3D" id="3.30.70.890">
    <property type="entry name" value="GHMP kinase, C-terminal domain"/>
    <property type="match status" value="1"/>
</dbReference>
<dbReference type="PANTHER" id="PTHR43527">
    <property type="entry name" value="4-DIPHOSPHOCYTIDYL-2-C-METHYL-D-ERYTHRITOL KINASE, CHLOROPLASTIC"/>
    <property type="match status" value="1"/>
</dbReference>
<sequence>MPFPAPAKINRFLHITGRRPDGYHELQTVFQFLGLEDHLRFDPLPEGRFEMACEAIDGQDNLCLRAARRLAEVADKSFGVRIHLEKRIPVGGGLGGGSSDAATTLVALNYLFDLGCPVEQLAAIGLELGADVPVFVAGHAAWAEGVGERLAPVAPDTGWILLIDPGVSVATGAMFGCAELTRDCATETISSAIDAERFVNVFEPVVRARYPEVDHALAWLADQSPRAHLSGSGGCVFGMFPDEGAARAAQSAQPAPWKSWVTTLQNTSPLQAWLPPCGGNPEKE</sequence>
<dbReference type="InterPro" id="IPR013750">
    <property type="entry name" value="GHMP_kinase_C_dom"/>
</dbReference>
<dbReference type="InterPro" id="IPR036554">
    <property type="entry name" value="GHMP_kinase_C_sf"/>
</dbReference>
<dbReference type="STRING" id="106634.TVD_12090"/>
<evidence type="ECO:0000313" key="13">
    <source>
        <dbReference type="EMBL" id="AKJ96501.1"/>
    </source>
</evidence>
<dbReference type="EMBL" id="CP011367">
    <property type="protein sequence ID" value="AKJ96501.1"/>
    <property type="molecule type" value="Genomic_DNA"/>
</dbReference>
<comment type="function">
    <text evidence="10">Catalyzes the phosphorylation of the position 2 hydroxy group of 4-diphosphocytidyl-2C-methyl-D-erythritol.</text>
</comment>
<dbReference type="SUPFAM" id="SSF55060">
    <property type="entry name" value="GHMP Kinase, C-terminal domain"/>
    <property type="match status" value="1"/>
</dbReference>
<dbReference type="AlphaFoldDB" id="A0A0G3GC92"/>
<evidence type="ECO:0000259" key="11">
    <source>
        <dbReference type="Pfam" id="PF00288"/>
    </source>
</evidence>
<keyword evidence="14" id="KW-1185">Reference proteome</keyword>
<keyword evidence="5 10" id="KW-0547">Nucleotide-binding</keyword>
<dbReference type="Pfam" id="PF00288">
    <property type="entry name" value="GHMP_kinases_N"/>
    <property type="match status" value="1"/>
</dbReference>
<dbReference type="EC" id="2.7.1.148" evidence="2 10"/>
<feature type="active site" evidence="10">
    <location>
        <position position="8"/>
    </location>
</feature>
<dbReference type="KEGG" id="tvr:TVD_12090"/>
<dbReference type="GO" id="GO:0016114">
    <property type="term" value="P:terpenoid biosynthetic process"/>
    <property type="evidence" value="ECO:0007669"/>
    <property type="project" value="UniProtKB-UniRule"/>
</dbReference>
<dbReference type="NCBIfam" id="TIGR00154">
    <property type="entry name" value="ispE"/>
    <property type="match status" value="1"/>
</dbReference>
<evidence type="ECO:0000313" key="14">
    <source>
        <dbReference type="Proteomes" id="UP000064201"/>
    </source>
</evidence>
<dbReference type="PANTHER" id="PTHR43527:SF2">
    <property type="entry name" value="4-DIPHOSPHOCYTIDYL-2-C-METHYL-D-ERYTHRITOL KINASE, CHLOROPLASTIC"/>
    <property type="match status" value="1"/>
</dbReference>
<keyword evidence="6 10" id="KW-0418">Kinase</keyword>
<gene>
    <name evidence="10" type="primary">ispE</name>
    <name evidence="13" type="ORF">TVD_12090</name>
</gene>
<keyword evidence="8 10" id="KW-0414">Isoprene biosynthesis</keyword>
<dbReference type="InterPro" id="IPR006204">
    <property type="entry name" value="GHMP_kinase_N_dom"/>
</dbReference>
<evidence type="ECO:0000256" key="5">
    <source>
        <dbReference type="ARBA" id="ARBA00022741"/>
    </source>
</evidence>
<evidence type="ECO:0000259" key="12">
    <source>
        <dbReference type="Pfam" id="PF08544"/>
    </source>
</evidence>
<feature type="domain" description="GHMP kinase N-terminal" evidence="11">
    <location>
        <begin position="61"/>
        <end position="138"/>
    </location>
</feature>
<comment type="similarity">
    <text evidence="1 10">Belongs to the GHMP kinase family. IspE subfamily.</text>
</comment>
<evidence type="ECO:0000256" key="1">
    <source>
        <dbReference type="ARBA" id="ARBA00009684"/>
    </source>
</evidence>
<dbReference type="GO" id="GO:0050515">
    <property type="term" value="F:4-(cytidine 5'-diphospho)-2-C-methyl-D-erythritol kinase activity"/>
    <property type="evidence" value="ECO:0007669"/>
    <property type="project" value="UniProtKB-UniRule"/>
</dbReference>
<evidence type="ECO:0000256" key="3">
    <source>
        <dbReference type="ARBA" id="ARBA00017473"/>
    </source>
</evidence>
<dbReference type="HAMAP" id="MF_00061">
    <property type="entry name" value="IspE"/>
    <property type="match status" value="1"/>
</dbReference>
<evidence type="ECO:0000256" key="9">
    <source>
        <dbReference type="ARBA" id="ARBA00032554"/>
    </source>
</evidence>
<dbReference type="InterPro" id="IPR020568">
    <property type="entry name" value="Ribosomal_Su5_D2-typ_SF"/>
</dbReference>
<feature type="active site" evidence="10">
    <location>
        <position position="131"/>
    </location>
</feature>
<comment type="catalytic activity">
    <reaction evidence="10">
        <text>4-CDP-2-C-methyl-D-erythritol + ATP = 4-CDP-2-C-methyl-D-erythritol 2-phosphate + ADP + H(+)</text>
        <dbReference type="Rhea" id="RHEA:18437"/>
        <dbReference type="ChEBI" id="CHEBI:15378"/>
        <dbReference type="ChEBI" id="CHEBI:30616"/>
        <dbReference type="ChEBI" id="CHEBI:57823"/>
        <dbReference type="ChEBI" id="CHEBI:57919"/>
        <dbReference type="ChEBI" id="CHEBI:456216"/>
        <dbReference type="EC" id="2.7.1.148"/>
    </reaction>
</comment>
<evidence type="ECO:0000256" key="6">
    <source>
        <dbReference type="ARBA" id="ARBA00022777"/>
    </source>
</evidence>
<evidence type="ECO:0000256" key="4">
    <source>
        <dbReference type="ARBA" id="ARBA00022679"/>
    </source>
</evidence>
<dbReference type="GO" id="GO:0019288">
    <property type="term" value="P:isopentenyl diphosphate biosynthetic process, methylerythritol 4-phosphate pathway"/>
    <property type="evidence" value="ECO:0007669"/>
    <property type="project" value="UniProtKB-UniRule"/>
</dbReference>
<dbReference type="SUPFAM" id="SSF54211">
    <property type="entry name" value="Ribosomal protein S5 domain 2-like"/>
    <property type="match status" value="1"/>
</dbReference>
<name>A0A0G3GC92_9GAMM</name>
<dbReference type="PATRIC" id="fig|106634.4.peg.2463"/>
<organism evidence="13 14">
    <name type="scientific">Thioalkalivibrio versutus</name>
    <dbReference type="NCBI Taxonomy" id="106634"/>
    <lineage>
        <taxon>Bacteria</taxon>
        <taxon>Pseudomonadati</taxon>
        <taxon>Pseudomonadota</taxon>
        <taxon>Gammaproteobacteria</taxon>
        <taxon>Chromatiales</taxon>
        <taxon>Ectothiorhodospiraceae</taxon>
        <taxon>Thioalkalivibrio</taxon>
    </lineage>
</organism>
<evidence type="ECO:0000256" key="2">
    <source>
        <dbReference type="ARBA" id="ARBA00012052"/>
    </source>
</evidence>
<proteinExistence type="inferred from homology"/>
<protein>
    <recommendedName>
        <fullName evidence="3 10">4-diphosphocytidyl-2-C-methyl-D-erythritol kinase</fullName>
        <shortName evidence="10">CMK</shortName>
        <ecNumber evidence="2 10">2.7.1.148</ecNumber>
    </recommendedName>
    <alternativeName>
        <fullName evidence="9 10">4-(cytidine-5'-diphospho)-2-C-methyl-D-erythritol kinase</fullName>
    </alternativeName>
</protein>